<reference evidence="1" key="1">
    <citation type="submission" date="2020-04" db="EMBL/GenBank/DDBJ databases">
        <authorList>
            <person name="Alioto T."/>
            <person name="Alioto T."/>
            <person name="Gomez Garrido J."/>
        </authorList>
    </citation>
    <scope>NUCLEOTIDE SEQUENCE</scope>
    <source>
        <strain evidence="1">A484AB</strain>
    </source>
</reference>
<keyword evidence="2" id="KW-1185">Reference proteome</keyword>
<accession>A0A6S7JNB3</accession>
<dbReference type="CDD" id="cd01650">
    <property type="entry name" value="RT_nLTR_like"/>
    <property type="match status" value="1"/>
</dbReference>
<sequence>MREALCDISWDDCFLDNDNINNSLEKWMKLFYSIVDQFVQKKCVSNINRSPWVDREIVLLLKKKNTLRRKAKSRDTVYLWTKFRRLRAEIKKLIKHKKKAYISNLGQDLKSNPKRFWSYYKALNKTNRIPNTITYGNITATDSISKANIFNTFFHSTFNACDNSIYTTVSHPLNDSMSVPCLSNITLDSEDVLKALHSLDIHKASCGIPSKLLKECSNAIATPLTRLFNESLSTGEFPSQWKDANLVPIHKTGRKSQATNYRGISLLEQLSKIFEKGVYNVVFEFFSNKITTSQHGFYPRRSCATQLTQVVHLLAQSMDNKQQVDLVYLDFAKAFDRVPHSKLICQLHLLGIRVPLLSWFRSYLYKRRHRVVIDGFASEWLPVTSGVPQGSVLGPLLFLLYMPEVISQGSYLPLFADDSKCFRVIFNASDQDRLQEDLNALYDWSIKWGMEFNVEKCKVLRVVRTRTIYDRQYTLGSSHLSVVQSEKDLGVWISDTLNWNIHTDNIVAKAQKMLGLLYRTLKDIDDNSVKRLLYFTWVRPTLEYASPVWSPYKKRNINKIEKVQRRASRLILGHEVDYKSRLEKIHLLPLYMRREITDLVFLFKIIHELVDIPGGFLSWKNTGRSLRNSDDMTLTVPFARTDVFKHSYFVRVTRLWNLLPYTLRSIQHLSYFKKQLTLYYFKSI</sequence>
<dbReference type="OrthoDB" id="5985347at2759"/>
<dbReference type="SUPFAM" id="SSF56672">
    <property type="entry name" value="DNA/RNA polymerases"/>
    <property type="match status" value="1"/>
</dbReference>
<organism evidence="1 2">
    <name type="scientific">Paramuricea clavata</name>
    <name type="common">Red gorgonian</name>
    <name type="synonym">Violescent sea-whip</name>
    <dbReference type="NCBI Taxonomy" id="317549"/>
    <lineage>
        <taxon>Eukaryota</taxon>
        <taxon>Metazoa</taxon>
        <taxon>Cnidaria</taxon>
        <taxon>Anthozoa</taxon>
        <taxon>Octocorallia</taxon>
        <taxon>Malacalcyonacea</taxon>
        <taxon>Plexauridae</taxon>
        <taxon>Paramuricea</taxon>
    </lineage>
</organism>
<dbReference type="Pfam" id="PF00078">
    <property type="entry name" value="RVT_1"/>
    <property type="match status" value="1"/>
</dbReference>
<dbReference type="EMBL" id="CACRXK020019794">
    <property type="protein sequence ID" value="CAB4034075.1"/>
    <property type="molecule type" value="Genomic_DNA"/>
</dbReference>
<dbReference type="AlphaFoldDB" id="A0A6S7JNB3"/>
<gene>
    <name evidence="1" type="ORF">PACLA_8A016412</name>
</gene>
<evidence type="ECO:0000313" key="2">
    <source>
        <dbReference type="Proteomes" id="UP001152795"/>
    </source>
</evidence>
<name>A0A6S7JNB3_PARCT</name>
<protein>
    <submittedName>
        <fullName evidence="1">Uncharacterized protein</fullName>
    </submittedName>
</protein>
<comment type="caution">
    <text evidence="1">The sequence shown here is derived from an EMBL/GenBank/DDBJ whole genome shotgun (WGS) entry which is preliminary data.</text>
</comment>
<dbReference type="InterPro" id="IPR043502">
    <property type="entry name" value="DNA/RNA_pol_sf"/>
</dbReference>
<proteinExistence type="predicted"/>
<dbReference type="PANTHER" id="PTHR33332">
    <property type="entry name" value="REVERSE TRANSCRIPTASE DOMAIN-CONTAINING PROTEIN"/>
    <property type="match status" value="1"/>
</dbReference>
<dbReference type="Proteomes" id="UP001152795">
    <property type="component" value="Unassembled WGS sequence"/>
</dbReference>
<evidence type="ECO:0000313" key="1">
    <source>
        <dbReference type="EMBL" id="CAB4034075.1"/>
    </source>
</evidence>
<dbReference type="PROSITE" id="PS50878">
    <property type="entry name" value="RT_POL"/>
    <property type="match status" value="1"/>
</dbReference>
<dbReference type="InterPro" id="IPR000477">
    <property type="entry name" value="RT_dom"/>
</dbReference>